<feature type="region of interest" description="Disordered" evidence="4">
    <location>
        <begin position="674"/>
        <end position="695"/>
    </location>
</feature>
<sequence>MSTTLPLFWHLSSASKKERLDASVKLVSSLEHFQSNFVPKDSPETSENEDEDEGNKSNGLDAFNAQDVSYSLRRLIRGLASPRESSRLGFAVALTELLSRIDTVTCSQIVQIILDSSKPQGSMTGQEERDILFARLFGLTSVIQSGLLLRDTTLPSSSTTASDLSSFKEVLVQLLALGEKKSWLRESAWWSIRLAVDALAQSDVSWKDEALDATIAAIYSESKIWTPEKVALTLRLQSAFPSRDWKKYLSPTFKNPELLSTGNLSAIARILKESDADEDEESDLPKTGSWKPQVHFVWDMLLDQVLPKSGVQREGAPKGSFPEFFRIVVDESLFASTSSPERKYWGFQVFQKALPRVSADDMPMLFTRNFMRSWINHLSNSDRYLHKAARQVVTDIQNVVKSNPKIGFSLILQLTGVNGSRQFDKLTKTKTVESILTSMDNEGIQSYIEYLLKQVDEEPSASAEAEADIQALNTRRAWIIDQLSALIRNGAIPKSDAWIQTILDWLTVHGLFIIAKKSEKGAITALRSVPSPAFSEELRKNCRERLLACLADLTAQTAVIKGDSKATKVAAVASDGRFWVSRVLATIEELEEDTKHVRPLNEPDEEEVEQRQKARQILSRLKDVSEDRREEARGVELLLAATLVHIYCADDDDADPEPLENCIDGASRLFPAEHKKGKKGRKSMGEDKGKDKELPEPVDVLVDTVIGFLEKGTAYLRAAANQVFALLSGSVQESTIDLILTQLERRDPEELMADEDEDVEMEDAEDSVEDDDAEDDEESASSSSSAGEEDEDEDEDEADEEADLELRRKIEEALRVNGISAATGDSDDESEEDLMDDDQMLAIDDKLAAAFKARAAEKGHRKDVDAQREATHFKNRVLDLIDTFVRKQPTSPLIIRLIMPLVELIVGTGPDEKQLADKATGILRNRIGKSKEVPTSVAAEDAAKTLEELHELARKASTSDVLTTLSQCSLYLTKILLHAGAVEPVQKAYRESLHDFVARKSSKLNTAFFDDFVKRHSQAAWGLRDDLVKASEDALNVYRQMQAFHLLQTLVNQLPALGDRKAEVLAFVPKLRKAILETLSKACSGSIQVQPAQAKDILKLALVAARQTKRVVQNDAETSAAWEPSKWSELANTLASNDRFKTSVGLQGMCKQIVQLLQDDKAGSKASGKSKEKAKATATKRKAEDADVDPEADAAESTKKAKHKKAKKAKSG</sequence>
<evidence type="ECO:0008006" key="7">
    <source>
        <dbReference type="Google" id="ProtNLM"/>
    </source>
</evidence>
<evidence type="ECO:0000313" key="6">
    <source>
        <dbReference type="Proteomes" id="UP000313359"/>
    </source>
</evidence>
<accession>A0A5C2S734</accession>
<evidence type="ECO:0000313" key="5">
    <source>
        <dbReference type="EMBL" id="RPD59118.1"/>
    </source>
</evidence>
<organism evidence="5 6">
    <name type="scientific">Lentinus tigrinus ALCF2SS1-6</name>
    <dbReference type="NCBI Taxonomy" id="1328759"/>
    <lineage>
        <taxon>Eukaryota</taxon>
        <taxon>Fungi</taxon>
        <taxon>Dikarya</taxon>
        <taxon>Basidiomycota</taxon>
        <taxon>Agaricomycotina</taxon>
        <taxon>Agaricomycetes</taxon>
        <taxon>Polyporales</taxon>
        <taxon>Polyporaceae</taxon>
        <taxon>Lentinus</taxon>
    </lineage>
</organism>
<keyword evidence="3" id="KW-0539">Nucleus</keyword>
<dbReference type="PANTHER" id="PTHR13213:SF2">
    <property type="entry name" value="MYB-BINDING PROTEIN 1A"/>
    <property type="match status" value="1"/>
</dbReference>
<comment type="similarity">
    <text evidence="2">Belongs to the MYBBP1A family.</text>
</comment>
<dbReference type="InterPro" id="IPR007015">
    <property type="entry name" value="DNA_pol_V/MYBBP1A"/>
</dbReference>
<dbReference type="STRING" id="1328759.A0A5C2S734"/>
<evidence type="ECO:0000256" key="4">
    <source>
        <dbReference type="SAM" id="MobiDB-lite"/>
    </source>
</evidence>
<dbReference type="InterPro" id="IPR016024">
    <property type="entry name" value="ARM-type_fold"/>
</dbReference>
<dbReference type="EMBL" id="ML122271">
    <property type="protein sequence ID" value="RPD59118.1"/>
    <property type="molecule type" value="Genomic_DNA"/>
</dbReference>
<dbReference type="AlphaFoldDB" id="A0A5C2S734"/>
<feature type="region of interest" description="Disordered" evidence="4">
    <location>
        <begin position="1161"/>
        <end position="1212"/>
    </location>
</feature>
<reference evidence="5" key="1">
    <citation type="journal article" date="2018" name="Genome Biol. Evol.">
        <title>Genomics and development of Lentinus tigrinus, a white-rot wood-decaying mushroom with dimorphic fruiting bodies.</title>
        <authorList>
            <person name="Wu B."/>
            <person name="Xu Z."/>
            <person name="Knudson A."/>
            <person name="Carlson A."/>
            <person name="Chen N."/>
            <person name="Kovaka S."/>
            <person name="LaButti K."/>
            <person name="Lipzen A."/>
            <person name="Pennachio C."/>
            <person name="Riley R."/>
            <person name="Schakwitz W."/>
            <person name="Umezawa K."/>
            <person name="Ohm R.A."/>
            <person name="Grigoriev I.V."/>
            <person name="Nagy L.G."/>
            <person name="Gibbons J."/>
            <person name="Hibbett D."/>
        </authorList>
    </citation>
    <scope>NUCLEOTIDE SEQUENCE [LARGE SCALE GENOMIC DNA]</scope>
    <source>
        <strain evidence="5">ALCF2SS1-6</strain>
    </source>
</reference>
<evidence type="ECO:0000256" key="2">
    <source>
        <dbReference type="ARBA" id="ARBA00006809"/>
    </source>
</evidence>
<feature type="compositionally biased region" description="Basic residues" evidence="4">
    <location>
        <begin position="1200"/>
        <end position="1212"/>
    </location>
</feature>
<protein>
    <recommendedName>
        <fullName evidence="7">DNA polymerase phi-domain-containing protein</fullName>
    </recommendedName>
</protein>
<comment type="subcellular location">
    <subcellularLocation>
        <location evidence="1">Nucleus</location>
    </subcellularLocation>
</comment>
<dbReference type="GO" id="GO:0000182">
    <property type="term" value="F:rDNA binding"/>
    <property type="evidence" value="ECO:0007669"/>
    <property type="project" value="TreeGrafter"/>
</dbReference>
<keyword evidence="6" id="KW-1185">Reference proteome</keyword>
<dbReference type="GO" id="GO:0006355">
    <property type="term" value="P:regulation of DNA-templated transcription"/>
    <property type="evidence" value="ECO:0007669"/>
    <property type="project" value="InterPro"/>
</dbReference>
<evidence type="ECO:0000256" key="1">
    <source>
        <dbReference type="ARBA" id="ARBA00004123"/>
    </source>
</evidence>
<dbReference type="Pfam" id="PF04931">
    <property type="entry name" value="DNA_pol_phi"/>
    <property type="match status" value="1"/>
</dbReference>
<feature type="region of interest" description="Disordered" evidence="4">
    <location>
        <begin position="747"/>
        <end position="802"/>
    </location>
</feature>
<proteinExistence type="inferred from homology"/>
<dbReference type="SUPFAM" id="SSF48371">
    <property type="entry name" value="ARM repeat"/>
    <property type="match status" value="1"/>
</dbReference>
<feature type="compositionally biased region" description="Acidic residues" evidence="4">
    <location>
        <begin position="787"/>
        <end position="802"/>
    </location>
</feature>
<dbReference type="Proteomes" id="UP000313359">
    <property type="component" value="Unassembled WGS sequence"/>
</dbReference>
<feature type="compositionally biased region" description="Basic and acidic residues" evidence="4">
    <location>
        <begin position="1161"/>
        <end position="1185"/>
    </location>
</feature>
<feature type="compositionally biased region" description="Basic and acidic residues" evidence="4">
    <location>
        <begin position="683"/>
        <end position="695"/>
    </location>
</feature>
<gene>
    <name evidence="5" type="ORF">L227DRAFT_549384</name>
</gene>
<dbReference type="GO" id="GO:0005730">
    <property type="term" value="C:nucleolus"/>
    <property type="evidence" value="ECO:0007669"/>
    <property type="project" value="InterPro"/>
</dbReference>
<feature type="region of interest" description="Disordered" evidence="4">
    <location>
        <begin position="36"/>
        <end position="61"/>
    </location>
</feature>
<dbReference type="OrthoDB" id="342531at2759"/>
<name>A0A5C2S734_9APHY</name>
<feature type="compositionally biased region" description="Acidic residues" evidence="4">
    <location>
        <begin position="750"/>
        <end position="779"/>
    </location>
</feature>
<dbReference type="PANTHER" id="PTHR13213">
    <property type="entry name" value="MYB-BINDING PROTEIN 1A FAMILY MEMBER"/>
    <property type="match status" value="1"/>
</dbReference>
<feature type="compositionally biased region" description="Acidic residues" evidence="4">
    <location>
        <begin position="44"/>
        <end position="53"/>
    </location>
</feature>
<evidence type="ECO:0000256" key="3">
    <source>
        <dbReference type="ARBA" id="ARBA00023242"/>
    </source>
</evidence>